<evidence type="ECO:0000256" key="7">
    <source>
        <dbReference type="ARBA" id="ARBA00034078"/>
    </source>
</evidence>
<name>A0ABP9RGS8_9ACTN</name>
<dbReference type="PROSITE" id="PS51669">
    <property type="entry name" value="4FE4S_MOW_BIS_MGD"/>
    <property type="match status" value="1"/>
</dbReference>
<organism evidence="12 13">
    <name type="scientific">Rugosimonospora acidiphila</name>
    <dbReference type="NCBI Taxonomy" id="556531"/>
    <lineage>
        <taxon>Bacteria</taxon>
        <taxon>Bacillati</taxon>
        <taxon>Actinomycetota</taxon>
        <taxon>Actinomycetes</taxon>
        <taxon>Micromonosporales</taxon>
        <taxon>Micromonosporaceae</taxon>
        <taxon>Rugosimonospora</taxon>
    </lineage>
</organism>
<dbReference type="InterPro" id="IPR019574">
    <property type="entry name" value="NADH_UbQ_OxRdtase_Gsu_4Fe4S-bd"/>
</dbReference>
<comment type="caution">
    <text evidence="12">The sequence shown here is derived from an EMBL/GenBank/DDBJ whole genome shotgun (WGS) entry which is preliminary data.</text>
</comment>
<comment type="cofactor">
    <cofactor evidence="7">
        <name>[2Fe-2S] cluster</name>
        <dbReference type="ChEBI" id="CHEBI:190135"/>
    </cofactor>
</comment>
<dbReference type="InterPro" id="IPR006963">
    <property type="entry name" value="Mopterin_OxRdtase_4Fe-4S_dom"/>
</dbReference>
<dbReference type="PANTHER" id="PTHR43105">
    <property type="entry name" value="RESPIRATORY NITRATE REDUCTASE"/>
    <property type="match status" value="1"/>
</dbReference>
<feature type="compositionally biased region" description="Low complexity" evidence="8">
    <location>
        <begin position="848"/>
        <end position="858"/>
    </location>
</feature>
<dbReference type="Gene3D" id="2.40.40.20">
    <property type="match status" value="1"/>
</dbReference>
<dbReference type="SUPFAM" id="SSF54862">
    <property type="entry name" value="4Fe-4S ferredoxins"/>
    <property type="match status" value="1"/>
</dbReference>
<dbReference type="PROSITE" id="PS51839">
    <property type="entry name" value="4FE4S_HC3"/>
    <property type="match status" value="1"/>
</dbReference>
<keyword evidence="6" id="KW-0411">Iron-sulfur</keyword>
<feature type="domain" description="4Fe-4S His(Cys)3-ligated-type" evidence="11">
    <location>
        <begin position="103"/>
        <end position="142"/>
    </location>
</feature>
<evidence type="ECO:0000256" key="4">
    <source>
        <dbReference type="ARBA" id="ARBA00022723"/>
    </source>
</evidence>
<dbReference type="SUPFAM" id="SSF53706">
    <property type="entry name" value="Formate dehydrogenase/DMSO reductase, domains 1-3"/>
    <property type="match status" value="1"/>
</dbReference>
<evidence type="ECO:0000256" key="2">
    <source>
        <dbReference type="ARBA" id="ARBA00022485"/>
    </source>
</evidence>
<evidence type="ECO:0000256" key="3">
    <source>
        <dbReference type="ARBA" id="ARBA00022714"/>
    </source>
</evidence>
<dbReference type="Gene3D" id="2.20.25.90">
    <property type="entry name" value="ADC-like domains"/>
    <property type="match status" value="1"/>
</dbReference>
<keyword evidence="2" id="KW-0004">4Fe-4S</keyword>
<dbReference type="NCBIfam" id="NF005895">
    <property type="entry name" value="PRK07860.1"/>
    <property type="match status" value="1"/>
</dbReference>
<evidence type="ECO:0000256" key="1">
    <source>
        <dbReference type="ARBA" id="ARBA00001966"/>
    </source>
</evidence>
<evidence type="ECO:0000256" key="8">
    <source>
        <dbReference type="SAM" id="MobiDB-lite"/>
    </source>
</evidence>
<dbReference type="InterPro" id="IPR006656">
    <property type="entry name" value="Mopterin_OxRdtase"/>
</dbReference>
<evidence type="ECO:0000256" key="6">
    <source>
        <dbReference type="ARBA" id="ARBA00023014"/>
    </source>
</evidence>
<dbReference type="PANTHER" id="PTHR43105:SF12">
    <property type="entry name" value="NADH-QUINONE OXIDOREDUCTASE SUBUNIT G"/>
    <property type="match status" value="1"/>
</dbReference>
<dbReference type="Pfam" id="PF04879">
    <property type="entry name" value="Molybdop_Fe4S4"/>
    <property type="match status" value="1"/>
</dbReference>
<gene>
    <name evidence="12" type="ORF">GCM10023322_02340</name>
</gene>
<keyword evidence="5" id="KW-0408">Iron</keyword>
<dbReference type="InterPro" id="IPR036010">
    <property type="entry name" value="2Fe-2S_ferredoxin-like_sf"/>
</dbReference>
<dbReference type="PROSITE" id="PS51085">
    <property type="entry name" value="2FE2S_FER_2"/>
    <property type="match status" value="1"/>
</dbReference>
<keyword evidence="4" id="KW-0479">Metal-binding</keyword>
<dbReference type="Gene3D" id="3.40.50.740">
    <property type="match status" value="2"/>
</dbReference>
<feature type="region of interest" description="Disordered" evidence="8">
    <location>
        <begin position="1"/>
        <end position="22"/>
    </location>
</feature>
<dbReference type="CDD" id="cd00207">
    <property type="entry name" value="fer2"/>
    <property type="match status" value="1"/>
</dbReference>
<accession>A0ABP9RGS8</accession>
<sequence length="867" mass="92311">MTDLEKSTQAVPSATAPTPPPVPTVKLTIDGIEVEAPKGELVIRTAERLGIAIPRFCDHPLLAPAGACRQCLVDIEGQRKPVASCTQPVSDGMVVKTQLTSDVARKAQEGIMEFLLINHPLDCPMCDKGGECPLQNQAMSTGRTDTRFHDHKREYEKPINISTQVLLDRERCVLCQRCTRFSEEIAGDKFIDLMDRGAAEQIGIFREAAFGHPHENSSIDEVEYEQERPSVGDDPFNSYFSGNTVQICPVGALTGAQYRFRSRPFDLVSTPSACEHCAAGCSQRTDWRRGKVLRRLAGDDPQVNEEWNCDKGRWGFQYATATDRLTEPLVRDQKTGELRTASWPEALSVAAEGLRRAREGKGVGVLTGGRLTVEDAYAYAKFARVVLGTNDIDFRARPMRSADPAARAITEEQDFLASSVVGAHHVTYADVDAAPAVVIVGLEPEEECPILFLRLRKAYNKRAMPVYAVAPFASRGLTKLGATVRPAVPGDEAVVLNSDEALRTALSVEGALLIVGERLATVPGGLSAAAALAARTGARLAWVPRRAGDRGAIEAGCLPNLLPGGRPVLDATGRAELAQAWGLDSGVVPSRLGRDTDHIVDAAAHERLDALVVAGVDPADLTDPRVAREGLENVGFLVSIELRRTAVAERADVVFPIAPVAEKAGSFLNWEGRVRTFEQVLNTPAMTDARVLDALAREFGVELGTGDPAAVRREMAALPSTRAARPAVPSVPAVGAASPTEQEAVLATWHQLIDSGTLLDGDDVLAGTARPTMVRLSKDRAARLGVVDGDAVTVGTDRGALTLPVVITELPDGVVWLPTNSPGSGVHRTLGVPSGAIVRISAGSPPAGPLLAASGPSAQPAPEGGNR</sequence>
<dbReference type="Pfam" id="PF13510">
    <property type="entry name" value="Fer2_4"/>
    <property type="match status" value="1"/>
</dbReference>
<feature type="domain" description="4Fe-4S Mo/W bis-MGD-type" evidence="10">
    <location>
        <begin position="267"/>
        <end position="323"/>
    </location>
</feature>
<dbReference type="PROSITE" id="PS00642">
    <property type="entry name" value="COMPLEX1_75K_2"/>
    <property type="match status" value="1"/>
</dbReference>
<dbReference type="CDD" id="cd02788">
    <property type="entry name" value="MopB_CT_NDH-1_NuoG2-N7"/>
    <property type="match status" value="1"/>
</dbReference>
<feature type="region of interest" description="Disordered" evidence="8">
    <location>
        <begin position="848"/>
        <end position="867"/>
    </location>
</feature>
<reference evidence="13" key="1">
    <citation type="journal article" date="2019" name="Int. J. Syst. Evol. Microbiol.">
        <title>The Global Catalogue of Microorganisms (GCM) 10K type strain sequencing project: providing services to taxonomists for standard genome sequencing and annotation.</title>
        <authorList>
            <consortium name="The Broad Institute Genomics Platform"/>
            <consortium name="The Broad Institute Genome Sequencing Center for Infectious Disease"/>
            <person name="Wu L."/>
            <person name="Ma J."/>
        </authorList>
    </citation>
    <scope>NUCLEOTIDE SEQUENCE [LARGE SCALE GENOMIC DNA]</scope>
    <source>
        <strain evidence="13">JCM 18304</strain>
    </source>
</reference>
<dbReference type="SUPFAM" id="SSF50692">
    <property type="entry name" value="ADC-like"/>
    <property type="match status" value="1"/>
</dbReference>
<dbReference type="PROSITE" id="PS00643">
    <property type="entry name" value="COMPLEX1_75K_3"/>
    <property type="match status" value="1"/>
</dbReference>
<evidence type="ECO:0000259" key="10">
    <source>
        <dbReference type="PROSITE" id="PS51669"/>
    </source>
</evidence>
<dbReference type="Proteomes" id="UP001501570">
    <property type="component" value="Unassembled WGS sequence"/>
</dbReference>
<dbReference type="InterPro" id="IPR001041">
    <property type="entry name" value="2Fe-2S_ferredoxin-type"/>
</dbReference>
<dbReference type="InterPro" id="IPR000283">
    <property type="entry name" value="NADH_UbQ_OxRdtase_75kDa_su_CS"/>
</dbReference>
<dbReference type="EMBL" id="BAABJQ010000001">
    <property type="protein sequence ID" value="GAA5177497.1"/>
    <property type="molecule type" value="Genomic_DNA"/>
</dbReference>
<keyword evidence="13" id="KW-1185">Reference proteome</keyword>
<dbReference type="InterPro" id="IPR009010">
    <property type="entry name" value="Asp_de-COase-like_dom_sf"/>
</dbReference>
<feature type="domain" description="2Fe-2S ferredoxin-type" evidence="9">
    <location>
        <begin position="23"/>
        <end position="101"/>
    </location>
</feature>
<dbReference type="Pfam" id="PF00384">
    <property type="entry name" value="Molybdopterin"/>
    <property type="match status" value="1"/>
</dbReference>
<dbReference type="SMART" id="SM00926">
    <property type="entry name" value="Molybdop_Fe4S4"/>
    <property type="match status" value="1"/>
</dbReference>
<comment type="cofactor">
    <cofactor evidence="1">
        <name>[4Fe-4S] cluster</name>
        <dbReference type="ChEBI" id="CHEBI:49883"/>
    </cofactor>
</comment>
<dbReference type="Pfam" id="PF10588">
    <property type="entry name" value="NADH-G_4Fe-4S_3"/>
    <property type="match status" value="1"/>
</dbReference>
<dbReference type="InterPro" id="IPR006657">
    <property type="entry name" value="MoPterin_dinucl-bd_dom"/>
</dbReference>
<dbReference type="SUPFAM" id="SSF54292">
    <property type="entry name" value="2Fe-2S ferredoxin-like"/>
    <property type="match status" value="1"/>
</dbReference>
<evidence type="ECO:0000256" key="5">
    <source>
        <dbReference type="ARBA" id="ARBA00023004"/>
    </source>
</evidence>
<keyword evidence="3" id="KW-0001">2Fe-2S</keyword>
<dbReference type="Gene3D" id="3.40.228.10">
    <property type="entry name" value="Dimethylsulfoxide Reductase, domain 2"/>
    <property type="match status" value="1"/>
</dbReference>
<dbReference type="Pfam" id="PF22117">
    <property type="entry name" value="Fer4_Nqo3"/>
    <property type="match status" value="1"/>
</dbReference>
<dbReference type="PROSITE" id="PS00641">
    <property type="entry name" value="COMPLEX1_75K_1"/>
    <property type="match status" value="1"/>
</dbReference>
<evidence type="ECO:0000259" key="11">
    <source>
        <dbReference type="PROSITE" id="PS51839"/>
    </source>
</evidence>
<dbReference type="Gene3D" id="3.30.70.20">
    <property type="match status" value="1"/>
</dbReference>
<protein>
    <submittedName>
        <fullName evidence="12">NADH-quinone oxidoreductase subunit G</fullName>
    </submittedName>
</protein>
<evidence type="ECO:0000259" key="9">
    <source>
        <dbReference type="PROSITE" id="PS51085"/>
    </source>
</evidence>
<dbReference type="SMART" id="SM00929">
    <property type="entry name" value="NADH-G_4Fe-4S_3"/>
    <property type="match status" value="1"/>
</dbReference>
<dbReference type="InterPro" id="IPR050123">
    <property type="entry name" value="Prok_molybdopt-oxidoreductase"/>
</dbReference>
<evidence type="ECO:0000313" key="12">
    <source>
        <dbReference type="EMBL" id="GAA5177497.1"/>
    </source>
</evidence>
<dbReference type="Gene3D" id="3.10.20.740">
    <property type="match status" value="1"/>
</dbReference>
<dbReference type="InterPro" id="IPR054351">
    <property type="entry name" value="NADH_UbQ_OxRdtase_ferredoxin"/>
</dbReference>
<evidence type="ECO:0000313" key="13">
    <source>
        <dbReference type="Proteomes" id="UP001501570"/>
    </source>
</evidence>
<dbReference type="Pfam" id="PF01568">
    <property type="entry name" value="Molydop_binding"/>
    <property type="match status" value="1"/>
</dbReference>
<proteinExistence type="predicted"/>